<feature type="transmembrane region" description="Helical" evidence="7">
    <location>
        <begin position="311"/>
        <end position="333"/>
    </location>
</feature>
<dbReference type="PROSITE" id="PS50850">
    <property type="entry name" value="MFS"/>
    <property type="match status" value="1"/>
</dbReference>
<protein>
    <submittedName>
        <fullName evidence="9">MFS transporter</fullName>
    </submittedName>
</protein>
<dbReference type="CDD" id="cd06173">
    <property type="entry name" value="MFS_MefA_like"/>
    <property type="match status" value="1"/>
</dbReference>
<feature type="transmembrane region" description="Helical" evidence="7">
    <location>
        <begin position="49"/>
        <end position="72"/>
    </location>
</feature>
<feature type="transmembrane region" description="Helical" evidence="7">
    <location>
        <begin position="93"/>
        <end position="122"/>
    </location>
</feature>
<feature type="transmembrane region" description="Helical" evidence="7">
    <location>
        <begin position="345"/>
        <end position="368"/>
    </location>
</feature>
<dbReference type="PANTHER" id="PTHR23513">
    <property type="entry name" value="INTEGRAL MEMBRANE EFFLUX PROTEIN-RELATED"/>
    <property type="match status" value="1"/>
</dbReference>
<evidence type="ECO:0000256" key="1">
    <source>
        <dbReference type="ARBA" id="ARBA00004651"/>
    </source>
</evidence>
<keyword evidence="6 7" id="KW-0472">Membrane</keyword>
<comment type="caution">
    <text evidence="9">The sequence shown here is derived from an EMBL/GenBank/DDBJ whole genome shotgun (WGS) entry which is preliminary data.</text>
</comment>
<feature type="transmembrane region" description="Helical" evidence="7">
    <location>
        <begin position="156"/>
        <end position="189"/>
    </location>
</feature>
<gene>
    <name evidence="9" type="ORF">F8O04_02675</name>
</gene>
<name>A0A6H9WE19_9MICO</name>
<dbReference type="InterPro" id="IPR010290">
    <property type="entry name" value="TM_effector"/>
</dbReference>
<keyword evidence="3" id="KW-1003">Cell membrane</keyword>
<dbReference type="EMBL" id="WBJY01000001">
    <property type="protein sequence ID" value="KAB1649202.1"/>
    <property type="molecule type" value="Genomic_DNA"/>
</dbReference>
<organism evidence="9 10">
    <name type="scientific">Pseudoclavibacter endophyticus</name>
    <dbReference type="NCBI Taxonomy" id="1778590"/>
    <lineage>
        <taxon>Bacteria</taxon>
        <taxon>Bacillati</taxon>
        <taxon>Actinomycetota</taxon>
        <taxon>Actinomycetes</taxon>
        <taxon>Micrococcales</taxon>
        <taxon>Microbacteriaceae</taxon>
        <taxon>Pseudoclavibacter</taxon>
    </lineage>
</organism>
<feature type="transmembrane region" description="Helical" evidence="7">
    <location>
        <begin position="374"/>
        <end position="395"/>
    </location>
</feature>
<evidence type="ECO:0000256" key="4">
    <source>
        <dbReference type="ARBA" id="ARBA00022692"/>
    </source>
</evidence>
<dbReference type="SUPFAM" id="SSF103473">
    <property type="entry name" value="MFS general substrate transporter"/>
    <property type="match status" value="1"/>
</dbReference>
<evidence type="ECO:0000313" key="9">
    <source>
        <dbReference type="EMBL" id="KAB1649202.1"/>
    </source>
</evidence>
<dbReference type="OrthoDB" id="9775268at2"/>
<sequence>MTSMFRSLAEWNYRVWFAGSLASNIGTWMQRTAQSWIVLTELTDHDATALGIVTGLQFAPQLVFAPFAGVLADRMPKRRLLAMTQLTMGALALALGLIVTLGLAELWHVMAFALLLGVAASFDAPARQAFVSELVEPGNLSNAVALNSTSFNGARLIGPALAGVLTVVIGSGPVFLLNALTFAATLWALAAMRASELRSPPLVPRGRGQLRAGLRYVAGRPDIVAVMVAIFLLSTFGMNFPVFTATMATIEFGQDADGFGLLNSVIAVGSLGGALLAARRDRPRFRIFIASLAFFGLACGLAAVAPSFWLFALALIPVGFTALSSMTTANALVQGSTDPSMRGRVMALYMAILLGGTPVGAPLMGWLVELIGPRGALAIGGASGVVAAFVAVWLLRNAGVVRWRDFPWLRRDDPPSDR</sequence>
<dbReference type="GO" id="GO:0022857">
    <property type="term" value="F:transmembrane transporter activity"/>
    <property type="evidence" value="ECO:0007669"/>
    <property type="project" value="InterPro"/>
</dbReference>
<keyword evidence="10" id="KW-1185">Reference proteome</keyword>
<keyword evidence="4 7" id="KW-0812">Transmembrane</keyword>
<evidence type="ECO:0000256" key="6">
    <source>
        <dbReference type="ARBA" id="ARBA00023136"/>
    </source>
</evidence>
<feature type="domain" description="Major facilitator superfamily (MFS) profile" evidence="8">
    <location>
        <begin position="1"/>
        <end position="399"/>
    </location>
</feature>
<dbReference type="Gene3D" id="1.20.1250.20">
    <property type="entry name" value="MFS general substrate transporter like domains"/>
    <property type="match status" value="1"/>
</dbReference>
<evidence type="ECO:0000313" key="10">
    <source>
        <dbReference type="Proteomes" id="UP000431744"/>
    </source>
</evidence>
<keyword evidence="2" id="KW-0813">Transport</keyword>
<evidence type="ECO:0000256" key="2">
    <source>
        <dbReference type="ARBA" id="ARBA00022448"/>
    </source>
</evidence>
<evidence type="ECO:0000256" key="3">
    <source>
        <dbReference type="ARBA" id="ARBA00022475"/>
    </source>
</evidence>
<dbReference type="InterPro" id="IPR036259">
    <property type="entry name" value="MFS_trans_sf"/>
</dbReference>
<feature type="transmembrane region" description="Helical" evidence="7">
    <location>
        <begin position="259"/>
        <end position="278"/>
    </location>
</feature>
<evidence type="ECO:0000256" key="7">
    <source>
        <dbReference type="SAM" id="Phobius"/>
    </source>
</evidence>
<feature type="transmembrane region" description="Helical" evidence="7">
    <location>
        <begin position="285"/>
        <end position="305"/>
    </location>
</feature>
<comment type="subcellular location">
    <subcellularLocation>
        <location evidence="1">Cell membrane</location>
        <topology evidence="1">Multi-pass membrane protein</topology>
    </subcellularLocation>
</comment>
<keyword evidence="5 7" id="KW-1133">Transmembrane helix</keyword>
<feature type="transmembrane region" description="Helical" evidence="7">
    <location>
        <begin position="223"/>
        <end position="247"/>
    </location>
</feature>
<feature type="transmembrane region" description="Helical" evidence="7">
    <location>
        <begin position="12"/>
        <end position="29"/>
    </location>
</feature>
<dbReference type="PANTHER" id="PTHR23513:SF11">
    <property type="entry name" value="STAPHYLOFERRIN A TRANSPORTER"/>
    <property type="match status" value="1"/>
</dbReference>
<reference evidence="9 10" key="1">
    <citation type="submission" date="2019-09" db="EMBL/GenBank/DDBJ databases">
        <title>Phylogeny of genus Pseudoclavibacter and closely related genus.</title>
        <authorList>
            <person name="Li Y."/>
        </authorList>
    </citation>
    <scope>NUCLEOTIDE SEQUENCE [LARGE SCALE GENOMIC DNA]</scope>
    <source>
        <strain evidence="9 10">EGI 60007</strain>
    </source>
</reference>
<evidence type="ECO:0000259" key="8">
    <source>
        <dbReference type="PROSITE" id="PS50850"/>
    </source>
</evidence>
<proteinExistence type="predicted"/>
<dbReference type="AlphaFoldDB" id="A0A6H9WE19"/>
<dbReference type="InterPro" id="IPR020846">
    <property type="entry name" value="MFS_dom"/>
</dbReference>
<dbReference type="GO" id="GO:0005886">
    <property type="term" value="C:plasma membrane"/>
    <property type="evidence" value="ECO:0007669"/>
    <property type="project" value="UniProtKB-SubCell"/>
</dbReference>
<accession>A0A6H9WE19</accession>
<dbReference type="Pfam" id="PF05977">
    <property type="entry name" value="MFS_3"/>
    <property type="match status" value="1"/>
</dbReference>
<dbReference type="Proteomes" id="UP000431744">
    <property type="component" value="Unassembled WGS sequence"/>
</dbReference>
<evidence type="ECO:0000256" key="5">
    <source>
        <dbReference type="ARBA" id="ARBA00022989"/>
    </source>
</evidence>